<dbReference type="Pfam" id="PF01214">
    <property type="entry name" value="CK_II_beta"/>
    <property type="match status" value="1"/>
</dbReference>
<keyword evidence="5" id="KW-0808">Transferase</keyword>
<dbReference type="Gene3D" id="2.20.25.20">
    <property type="match status" value="1"/>
</dbReference>
<dbReference type="InterPro" id="IPR016149">
    <property type="entry name" value="Casein_kin_II_reg-sub_N"/>
</dbReference>
<evidence type="ECO:0000256" key="4">
    <source>
        <dbReference type="SAM" id="MobiDB-lite"/>
    </source>
</evidence>
<comment type="similarity">
    <text evidence="1 2">Belongs to the casein kinase 2 subunit beta family.</text>
</comment>
<dbReference type="InterPro" id="IPR035991">
    <property type="entry name" value="Casein_kinase_II_beta-like"/>
</dbReference>
<comment type="caution">
    <text evidence="5">The sequence shown here is derived from an EMBL/GenBank/DDBJ whole genome shotgun (WGS) entry which is preliminary data.</text>
</comment>
<protein>
    <recommendedName>
        <fullName evidence="2">Casein kinase II subunit beta</fullName>
        <shortName evidence="2">CK II beta</shortName>
    </recommendedName>
</protein>
<evidence type="ECO:0000256" key="3">
    <source>
        <dbReference type="SAM" id="Coils"/>
    </source>
</evidence>
<keyword evidence="6" id="KW-1185">Reference proteome</keyword>
<feature type="compositionally biased region" description="Basic and acidic residues" evidence="4">
    <location>
        <begin position="1"/>
        <end position="18"/>
    </location>
</feature>
<comment type="subunit">
    <text evidence="2">Tetramer of two alpha and two beta subunits.</text>
</comment>
<dbReference type="SMART" id="SM01085">
    <property type="entry name" value="CK_II_beta"/>
    <property type="match status" value="1"/>
</dbReference>
<feature type="region of interest" description="Disordered" evidence="4">
    <location>
        <begin position="296"/>
        <end position="320"/>
    </location>
</feature>
<dbReference type="PRINTS" id="PR00472">
    <property type="entry name" value="CASNKINASEII"/>
</dbReference>
<gene>
    <name evidence="5" type="ORF">M0813_27123</name>
</gene>
<dbReference type="GO" id="GO:0016301">
    <property type="term" value="F:kinase activity"/>
    <property type="evidence" value="ECO:0007669"/>
    <property type="project" value="UniProtKB-KW"/>
</dbReference>
<dbReference type="Gene3D" id="1.10.1820.10">
    <property type="entry name" value="protein kinase ck2 holoenzyme, chain C, domain 1"/>
    <property type="match status" value="1"/>
</dbReference>
<feature type="coiled-coil region" evidence="3">
    <location>
        <begin position="262"/>
        <end position="290"/>
    </location>
</feature>
<evidence type="ECO:0000313" key="6">
    <source>
        <dbReference type="Proteomes" id="UP001150062"/>
    </source>
</evidence>
<dbReference type="InterPro" id="IPR000704">
    <property type="entry name" value="Casein_kinase_II_reg-sub"/>
</dbReference>
<keyword evidence="3" id="KW-0175">Coiled coil</keyword>
<dbReference type="PANTHER" id="PTHR11740:SF0">
    <property type="entry name" value="CASEIN KINASE II SUBUNIT BETA"/>
    <property type="match status" value="1"/>
</dbReference>
<dbReference type="PANTHER" id="PTHR11740">
    <property type="entry name" value="CASEIN KINASE II SUBUNIT BETA"/>
    <property type="match status" value="1"/>
</dbReference>
<feature type="compositionally biased region" description="Basic and acidic residues" evidence="4">
    <location>
        <begin position="311"/>
        <end position="320"/>
    </location>
</feature>
<name>A0ABQ8XY82_9EUKA</name>
<accession>A0ABQ8XY82</accession>
<feature type="compositionally biased region" description="Low complexity" evidence="4">
    <location>
        <begin position="20"/>
        <end position="41"/>
    </location>
</feature>
<dbReference type="SUPFAM" id="SSF57798">
    <property type="entry name" value="Casein kinase II beta subunit"/>
    <property type="match status" value="1"/>
</dbReference>
<keyword evidence="5" id="KW-0418">Kinase</keyword>
<dbReference type="Proteomes" id="UP001150062">
    <property type="component" value="Unassembled WGS sequence"/>
</dbReference>
<evidence type="ECO:0000256" key="2">
    <source>
        <dbReference type="RuleBase" id="RU361268"/>
    </source>
</evidence>
<evidence type="ECO:0000256" key="1">
    <source>
        <dbReference type="ARBA" id="ARBA00006941"/>
    </source>
</evidence>
<organism evidence="5 6">
    <name type="scientific">Anaeramoeba flamelloides</name>
    <dbReference type="NCBI Taxonomy" id="1746091"/>
    <lineage>
        <taxon>Eukaryota</taxon>
        <taxon>Metamonada</taxon>
        <taxon>Anaeramoebidae</taxon>
        <taxon>Anaeramoeba</taxon>
    </lineage>
</organism>
<dbReference type="EMBL" id="JAOAOG010000239">
    <property type="protein sequence ID" value="KAJ6237561.1"/>
    <property type="molecule type" value="Genomic_DNA"/>
</dbReference>
<reference evidence="5" key="1">
    <citation type="submission" date="2022-08" db="EMBL/GenBank/DDBJ databases">
        <title>Novel sulfate-reducing endosymbionts in the free-living metamonad Anaeramoeba.</title>
        <authorList>
            <person name="Jerlstrom-Hultqvist J."/>
            <person name="Cepicka I."/>
            <person name="Gallot-Lavallee L."/>
            <person name="Salas-Leiva D."/>
            <person name="Curtis B.A."/>
            <person name="Zahonova K."/>
            <person name="Pipaliya S."/>
            <person name="Dacks J."/>
            <person name="Roger A.J."/>
        </authorList>
    </citation>
    <scope>NUCLEOTIDE SEQUENCE</scope>
    <source>
        <strain evidence="5">Schooner1</strain>
    </source>
</reference>
<proteinExistence type="inferred from homology"/>
<evidence type="ECO:0000313" key="5">
    <source>
        <dbReference type="EMBL" id="KAJ6237561.1"/>
    </source>
</evidence>
<sequence>MDLETNKDKSPVEQKMGTKSEPSSSSGSGSSSESSYSSSSDSSLLSWTEWFCDLDDHEWFCIINEDYLMDNFNFYGLQKYIKNYSYTIDLIRDLDNEQFEFLTEEEKQKLEKEAFVLYGLMHARYIITYSGMRDMRKKIKNQSFGRCQRYLCRQTALIPIGLSDKPNKSKVKVFCPNCQKIYHPPKCFEWIDGAFFGTSFPHFLLSCYPQLRPKKTKTKPLIPKIFGFQIHTSVPQYYTGEKKKKIENKRIIIKGPKKNNFYNQIEIEVEKEKEKEKEKEETKVIQNQKEIEIEKVSKEDGQIQDSDEDNQQIKEETNVN</sequence>
<feature type="region of interest" description="Disordered" evidence="4">
    <location>
        <begin position="1"/>
        <end position="41"/>
    </location>
</feature>